<dbReference type="Pfam" id="PF01479">
    <property type="entry name" value="S4"/>
    <property type="match status" value="1"/>
</dbReference>
<dbReference type="SUPFAM" id="SSF55174">
    <property type="entry name" value="Alpha-L RNA-binding motif"/>
    <property type="match status" value="1"/>
</dbReference>
<dbReference type="CDD" id="cd02870">
    <property type="entry name" value="PseudoU_synth_RsuA_like"/>
    <property type="match status" value="1"/>
</dbReference>
<dbReference type="Pfam" id="PF00849">
    <property type="entry name" value="PseudoU_synth_2"/>
    <property type="match status" value="1"/>
</dbReference>
<evidence type="ECO:0000256" key="2">
    <source>
        <dbReference type="ARBA" id="ARBA00023235"/>
    </source>
</evidence>
<dbReference type="RefSeq" id="WP_172354094.1">
    <property type="nucleotide sequence ID" value="NZ_CP053661.1"/>
</dbReference>
<dbReference type="PANTHER" id="PTHR47683">
    <property type="entry name" value="PSEUDOURIDINE SYNTHASE FAMILY PROTEIN-RELATED"/>
    <property type="match status" value="1"/>
</dbReference>
<dbReference type="GO" id="GO:0000455">
    <property type="term" value="P:enzyme-directed rRNA pseudouridine synthesis"/>
    <property type="evidence" value="ECO:0007669"/>
    <property type="project" value="UniProtKB-ARBA"/>
</dbReference>
<dbReference type="InterPro" id="IPR018496">
    <property type="entry name" value="PsdUridine_synth_RsuA/RluB_CS"/>
</dbReference>
<dbReference type="FunFam" id="3.10.290.10:FF:000003">
    <property type="entry name" value="Pseudouridine synthase"/>
    <property type="match status" value="1"/>
</dbReference>
<dbReference type="InterPro" id="IPR036986">
    <property type="entry name" value="S4_RNA-bd_sf"/>
</dbReference>
<dbReference type="InterPro" id="IPR050343">
    <property type="entry name" value="RsuA_PseudoU_synthase"/>
</dbReference>
<keyword evidence="3" id="KW-0694">RNA-binding</keyword>
<dbReference type="Gene3D" id="3.30.70.580">
    <property type="entry name" value="Pseudouridine synthase I, catalytic domain, N-terminal subdomain"/>
    <property type="match status" value="1"/>
</dbReference>
<dbReference type="InterPro" id="IPR006145">
    <property type="entry name" value="PsdUridine_synth_RsuA/RluA"/>
</dbReference>
<dbReference type="InterPro" id="IPR002942">
    <property type="entry name" value="S4_RNA-bd"/>
</dbReference>
<dbReference type="InterPro" id="IPR020094">
    <property type="entry name" value="TruA/RsuA/RluB/E/F_N"/>
</dbReference>
<dbReference type="PROSITE" id="PS01149">
    <property type="entry name" value="PSI_RSU"/>
    <property type="match status" value="1"/>
</dbReference>
<dbReference type="Gene3D" id="3.10.290.10">
    <property type="entry name" value="RNA-binding S4 domain"/>
    <property type="match status" value="1"/>
</dbReference>
<dbReference type="InterPro" id="IPR020103">
    <property type="entry name" value="PsdUridine_synth_cat_dom_sf"/>
</dbReference>
<evidence type="ECO:0000259" key="5">
    <source>
        <dbReference type="SMART" id="SM00363"/>
    </source>
</evidence>
<comment type="similarity">
    <text evidence="1 4">Belongs to the pseudouridine synthase RsuA family.</text>
</comment>
<proteinExistence type="inferred from homology"/>
<feature type="domain" description="RNA-binding S4" evidence="5">
    <location>
        <begin position="3"/>
        <end position="65"/>
    </location>
</feature>
<dbReference type="AlphaFoldDB" id="A0A6M8BBE8"/>
<accession>A0A6M8BBE8</accession>
<dbReference type="NCBIfam" id="TIGR00093">
    <property type="entry name" value="pseudouridine synthase"/>
    <property type="match status" value="1"/>
</dbReference>
<dbReference type="GO" id="GO:0120159">
    <property type="term" value="F:rRNA pseudouridine synthase activity"/>
    <property type="evidence" value="ECO:0007669"/>
    <property type="project" value="UniProtKB-ARBA"/>
</dbReference>
<dbReference type="InterPro" id="IPR042092">
    <property type="entry name" value="PsdUridine_s_RsuA/RluB/E/F_cat"/>
</dbReference>
<dbReference type="CDD" id="cd00165">
    <property type="entry name" value="S4"/>
    <property type="match status" value="1"/>
</dbReference>
<dbReference type="GO" id="GO:0003723">
    <property type="term" value="F:RNA binding"/>
    <property type="evidence" value="ECO:0007669"/>
    <property type="project" value="UniProtKB-KW"/>
</dbReference>
<sequence>MAERIQKILSQYGIASRRQAEQMIRAGRVRLNGQVATLGQVADLAGDRLEVDGNLLNAQARPDLLYLLLHKPTGVVSTCHDPQQRRTVLDLLPAHLRQSSGLHPVGRLDTNSTGALLLTNDGSLTFPLTHPSHHIPKVYEVWVAGCPSAETLRQWQGGVLLDDRPTLPAEVTLLDDRANKTLLKIVLYEGRNRQIRRVAEQLGHPVMSLHRVAIGPILLGDLSPGRYRNLTSKELDFLRAQAGNFAKTPSDP</sequence>
<evidence type="ECO:0000313" key="7">
    <source>
        <dbReference type="Proteomes" id="UP000505210"/>
    </source>
</evidence>
<evidence type="ECO:0000256" key="1">
    <source>
        <dbReference type="ARBA" id="ARBA00008348"/>
    </source>
</evidence>
<name>A0A6M8BBE8_9CYAN</name>
<keyword evidence="2 4" id="KW-0413">Isomerase</keyword>
<dbReference type="KEGG" id="theu:HPC62_05395"/>
<dbReference type="Gene3D" id="3.30.70.1560">
    <property type="entry name" value="Alpha-L RNA-binding motif"/>
    <property type="match status" value="1"/>
</dbReference>
<evidence type="ECO:0000256" key="4">
    <source>
        <dbReference type="RuleBase" id="RU003887"/>
    </source>
</evidence>
<dbReference type="SUPFAM" id="SSF55120">
    <property type="entry name" value="Pseudouridine synthase"/>
    <property type="match status" value="1"/>
</dbReference>
<dbReference type="InterPro" id="IPR000748">
    <property type="entry name" value="PsdUridine_synth_RsuA/RluB/E/F"/>
</dbReference>
<protein>
    <recommendedName>
        <fullName evidence="4">Pseudouridine synthase</fullName>
        <ecNumber evidence="4">5.4.99.-</ecNumber>
    </recommendedName>
</protein>
<dbReference type="SMART" id="SM00363">
    <property type="entry name" value="S4"/>
    <property type="match status" value="1"/>
</dbReference>
<organism evidence="6 7">
    <name type="scientific">Thermoleptolyngbya sichuanensis A183</name>
    <dbReference type="NCBI Taxonomy" id="2737172"/>
    <lineage>
        <taxon>Bacteria</taxon>
        <taxon>Bacillati</taxon>
        <taxon>Cyanobacteriota</taxon>
        <taxon>Cyanophyceae</taxon>
        <taxon>Oculatellales</taxon>
        <taxon>Oculatellaceae</taxon>
        <taxon>Thermoleptolyngbya</taxon>
        <taxon>Thermoleptolyngbya sichuanensis</taxon>
    </lineage>
</organism>
<evidence type="ECO:0000256" key="3">
    <source>
        <dbReference type="PROSITE-ProRule" id="PRU00182"/>
    </source>
</evidence>
<dbReference type="EMBL" id="CP053661">
    <property type="protein sequence ID" value="QKD81700.1"/>
    <property type="molecule type" value="Genomic_DNA"/>
</dbReference>
<evidence type="ECO:0000313" key="6">
    <source>
        <dbReference type="EMBL" id="QKD81700.1"/>
    </source>
</evidence>
<gene>
    <name evidence="6" type="ORF">HPC62_05395</name>
</gene>
<reference evidence="6 7" key="1">
    <citation type="submission" date="2020-05" db="EMBL/GenBank/DDBJ databases">
        <title>Complete genome sequence of of a novel Thermoleptolyngbya strain isolated from hot springs of Ganzi, Sichuan China.</title>
        <authorList>
            <person name="Tang J."/>
            <person name="Daroch M."/>
            <person name="Li L."/>
            <person name="Waleron K."/>
            <person name="Waleron M."/>
            <person name="Waleron M."/>
        </authorList>
    </citation>
    <scope>NUCLEOTIDE SEQUENCE [LARGE SCALE GENOMIC DNA]</scope>
    <source>
        <strain evidence="6 7">PKUAC-SCTA183</strain>
    </source>
</reference>
<dbReference type="PROSITE" id="PS50889">
    <property type="entry name" value="S4"/>
    <property type="match status" value="1"/>
</dbReference>
<dbReference type="EC" id="5.4.99.-" evidence="4"/>
<dbReference type="PANTHER" id="PTHR47683:SF2">
    <property type="entry name" value="RNA-BINDING S4 DOMAIN-CONTAINING PROTEIN"/>
    <property type="match status" value="1"/>
</dbReference>
<keyword evidence="7" id="KW-1185">Reference proteome</keyword>
<dbReference type="Proteomes" id="UP000505210">
    <property type="component" value="Chromosome"/>
</dbReference>